<reference evidence="1" key="1">
    <citation type="submission" date="2016-03" db="EMBL/GenBank/DDBJ databases">
        <title>Mechanisms controlling the formation of the plant cell surface in tip-growing cells are functionally conserved among land plants.</title>
        <authorList>
            <person name="Honkanen S."/>
            <person name="Jones V.A."/>
            <person name="Morieri G."/>
            <person name="Champion C."/>
            <person name="Hetherington A.J."/>
            <person name="Kelly S."/>
            <person name="Saint-Marcoux D."/>
            <person name="Proust H."/>
            <person name="Prescott H."/>
            <person name="Dolan L."/>
        </authorList>
    </citation>
    <scope>NUCLEOTIDE SEQUENCE [LARGE SCALE GENOMIC DNA]</scope>
    <source>
        <tissue evidence="1">Whole gametophyte</tissue>
    </source>
</reference>
<accession>A0A176VKM7</accession>
<protein>
    <submittedName>
        <fullName evidence="1">Uncharacterized protein</fullName>
    </submittedName>
</protein>
<evidence type="ECO:0000313" key="2">
    <source>
        <dbReference type="Proteomes" id="UP000077202"/>
    </source>
</evidence>
<dbReference type="InterPro" id="IPR034566">
    <property type="entry name" value="MTOPVIB_plant"/>
</dbReference>
<dbReference type="GO" id="GO:0030674">
    <property type="term" value="F:protein-macromolecule adaptor activity"/>
    <property type="evidence" value="ECO:0007669"/>
    <property type="project" value="TreeGrafter"/>
</dbReference>
<gene>
    <name evidence="1" type="ORF">AXG93_2116s1330</name>
</gene>
<dbReference type="GO" id="GO:0007131">
    <property type="term" value="P:reciprocal meiotic recombination"/>
    <property type="evidence" value="ECO:0007669"/>
    <property type="project" value="TreeGrafter"/>
</dbReference>
<keyword evidence="2" id="KW-1185">Reference proteome</keyword>
<dbReference type="PANTHER" id="PTHR36722">
    <property type="entry name" value="TYPE 2 DNA TOPOISOMERASE 6 SUBUNIT B-LIKE"/>
    <property type="match status" value="1"/>
</dbReference>
<comment type="caution">
    <text evidence="1">The sequence shown here is derived from an EMBL/GenBank/DDBJ whole genome shotgun (WGS) entry which is preliminary data.</text>
</comment>
<dbReference type="Proteomes" id="UP000077202">
    <property type="component" value="Unassembled WGS sequence"/>
</dbReference>
<dbReference type="AlphaFoldDB" id="A0A176VKM7"/>
<dbReference type="EMBL" id="LVLJ01003422">
    <property type="protein sequence ID" value="OAE21518.1"/>
    <property type="molecule type" value="Genomic_DNA"/>
</dbReference>
<dbReference type="PANTHER" id="PTHR36722:SF1">
    <property type="entry name" value="TYPE 2 DNA TOPOISOMERASE 6 SUBUNIT B-LIKE"/>
    <property type="match status" value="1"/>
</dbReference>
<evidence type="ECO:0000313" key="1">
    <source>
        <dbReference type="EMBL" id="OAE21518.1"/>
    </source>
</evidence>
<dbReference type="GO" id="GO:0000793">
    <property type="term" value="C:condensed chromosome"/>
    <property type="evidence" value="ECO:0007669"/>
    <property type="project" value="TreeGrafter"/>
</dbReference>
<proteinExistence type="predicted"/>
<name>A0A176VKM7_MARPO</name>
<dbReference type="GO" id="GO:0042138">
    <property type="term" value="P:meiotic DNA double-strand break formation"/>
    <property type="evidence" value="ECO:0007669"/>
    <property type="project" value="InterPro"/>
</dbReference>
<sequence length="221" mass="24945">MCLGLEDYTFKYIYKSIRRSGHLNELMRDIRFGKAETISQAGSNKREWTLQACLILIVKEIQGKEMMNSEAERPLQTQASPSSQTLYRGEYTVTKKTIEAALNDLKYNCPQILSTPHESRVQTSIPDLAACISGIIKSSEKEDFKEDCASILNLPSGELGDMRQAIEAKLLAAFNRQIHPSQTEKASSILKFEDIQNLLDHTPEMGGDDFNSECSKVWNYL</sequence>
<organism evidence="1 2">
    <name type="scientific">Marchantia polymorpha subsp. ruderalis</name>
    <dbReference type="NCBI Taxonomy" id="1480154"/>
    <lineage>
        <taxon>Eukaryota</taxon>
        <taxon>Viridiplantae</taxon>
        <taxon>Streptophyta</taxon>
        <taxon>Embryophyta</taxon>
        <taxon>Marchantiophyta</taxon>
        <taxon>Marchantiopsida</taxon>
        <taxon>Marchantiidae</taxon>
        <taxon>Marchantiales</taxon>
        <taxon>Marchantiaceae</taxon>
        <taxon>Marchantia</taxon>
    </lineage>
</organism>